<dbReference type="NCBIfam" id="TIGR00959">
    <property type="entry name" value="ffh"/>
    <property type="match status" value="1"/>
</dbReference>
<evidence type="ECO:0000256" key="2">
    <source>
        <dbReference type="ARBA" id="ARBA00022741"/>
    </source>
</evidence>
<dbReference type="GO" id="GO:0008312">
    <property type="term" value="F:7S RNA binding"/>
    <property type="evidence" value="ECO:0007669"/>
    <property type="project" value="InterPro"/>
</dbReference>
<dbReference type="Pfam" id="PF02881">
    <property type="entry name" value="SRP54_N"/>
    <property type="match status" value="1"/>
</dbReference>
<dbReference type="InterPro" id="IPR027417">
    <property type="entry name" value="P-loop_NTPase"/>
</dbReference>
<dbReference type="Gene3D" id="1.20.120.140">
    <property type="entry name" value="Signal recognition particle SRP54, nucleotide-binding domain"/>
    <property type="match status" value="1"/>
</dbReference>
<keyword evidence="3 9" id="KW-0378">Hydrolase</keyword>
<reference evidence="11 12" key="1">
    <citation type="submission" date="2018-10" db="EMBL/GenBank/DDBJ databases">
        <title>Phylogenomics of Brevibacillus.</title>
        <authorList>
            <person name="Dunlap C."/>
        </authorList>
    </citation>
    <scope>NUCLEOTIDE SEQUENCE [LARGE SCALE GENOMIC DNA]</scope>
    <source>
        <strain evidence="11 12">JCM 15716</strain>
    </source>
</reference>
<dbReference type="Gene3D" id="1.10.260.30">
    <property type="entry name" value="Signal recognition particle, SRP54 subunit, M-domain"/>
    <property type="match status" value="1"/>
</dbReference>
<keyword evidence="12" id="KW-1185">Reference proteome</keyword>
<evidence type="ECO:0000256" key="3">
    <source>
        <dbReference type="ARBA" id="ARBA00022801"/>
    </source>
</evidence>
<feature type="binding site" evidence="9">
    <location>
        <begin position="190"/>
        <end position="194"/>
    </location>
    <ligand>
        <name>GTP</name>
        <dbReference type="ChEBI" id="CHEBI:37565"/>
    </ligand>
</feature>
<proteinExistence type="inferred from homology"/>
<dbReference type="GO" id="GO:0048500">
    <property type="term" value="C:signal recognition particle"/>
    <property type="evidence" value="ECO:0007669"/>
    <property type="project" value="UniProtKB-UniRule"/>
</dbReference>
<dbReference type="FunFam" id="3.40.50.300:FF:000022">
    <property type="entry name" value="Signal recognition particle 54 kDa subunit"/>
    <property type="match status" value="1"/>
</dbReference>
<feature type="domain" description="SRP54-type proteins GTP-binding" evidence="10">
    <location>
        <begin position="269"/>
        <end position="282"/>
    </location>
</feature>
<comment type="domain">
    <text evidence="9">Composed of three domains: the N-terminal N domain, which is responsible for interactions with the ribosome, the central G domain, which binds GTP, and the C-terminal M domain, which binds the RNA and the signal sequence of the RNC.</text>
</comment>
<keyword evidence="4 9" id="KW-0694">RNA-binding</keyword>
<dbReference type="SMART" id="SM00382">
    <property type="entry name" value="AAA"/>
    <property type="match status" value="1"/>
</dbReference>
<dbReference type="InterPro" id="IPR013822">
    <property type="entry name" value="Signal_recog_particl_SRP54_hlx"/>
</dbReference>
<dbReference type="Pfam" id="PF02978">
    <property type="entry name" value="SRP_SPB"/>
    <property type="match status" value="1"/>
</dbReference>
<dbReference type="InterPro" id="IPR003593">
    <property type="entry name" value="AAA+_ATPase"/>
</dbReference>
<dbReference type="SUPFAM" id="SSF47446">
    <property type="entry name" value="Signal peptide-binding domain"/>
    <property type="match status" value="1"/>
</dbReference>
<comment type="similarity">
    <text evidence="1 9">Belongs to the GTP-binding SRP family. SRP54 subfamily.</text>
</comment>
<feature type="binding site" evidence="9">
    <location>
        <begin position="108"/>
        <end position="115"/>
    </location>
    <ligand>
        <name>GTP</name>
        <dbReference type="ChEBI" id="CHEBI:37565"/>
    </ligand>
</feature>
<keyword evidence="7 9" id="KW-0687">Ribonucleoprotein</keyword>
<dbReference type="EC" id="3.6.5.4" evidence="9"/>
<dbReference type="GO" id="GO:0006614">
    <property type="term" value="P:SRP-dependent cotranslational protein targeting to membrane"/>
    <property type="evidence" value="ECO:0007669"/>
    <property type="project" value="InterPro"/>
</dbReference>
<comment type="caution">
    <text evidence="11">The sequence shown here is derived from an EMBL/GenBank/DDBJ whole genome shotgun (WGS) entry which is preliminary data.</text>
</comment>
<protein>
    <recommendedName>
        <fullName evidence="9">Signal recognition particle protein</fullName>
        <ecNumber evidence="9">3.6.5.4</ecNumber>
    </recommendedName>
    <alternativeName>
        <fullName evidence="9">Fifty-four homolog</fullName>
    </alternativeName>
</protein>
<comment type="function">
    <text evidence="9">Involved in targeting and insertion of nascent membrane proteins into the cytoplasmic membrane. Binds to the hydrophobic signal sequence of the ribosome-nascent chain (RNC) as it emerges from the ribosomes. The SRP-RNC complex is then targeted to the cytoplasmic membrane where it interacts with the SRP receptor FtsY.</text>
</comment>
<dbReference type="PANTHER" id="PTHR11564">
    <property type="entry name" value="SIGNAL RECOGNITION PARTICLE 54K PROTEIN SRP54"/>
    <property type="match status" value="1"/>
</dbReference>
<dbReference type="AlphaFoldDB" id="A0A3M8DWL6"/>
<evidence type="ECO:0000256" key="4">
    <source>
        <dbReference type="ARBA" id="ARBA00022884"/>
    </source>
</evidence>
<keyword evidence="5 9" id="KW-0342">GTP-binding</keyword>
<evidence type="ECO:0000259" key="10">
    <source>
        <dbReference type="PROSITE" id="PS00300"/>
    </source>
</evidence>
<dbReference type="GO" id="GO:0005525">
    <property type="term" value="F:GTP binding"/>
    <property type="evidence" value="ECO:0007669"/>
    <property type="project" value="UniProtKB-UniRule"/>
</dbReference>
<dbReference type="HAMAP" id="MF_00306">
    <property type="entry name" value="SRP54"/>
    <property type="match status" value="1"/>
</dbReference>
<dbReference type="SUPFAM" id="SSF52540">
    <property type="entry name" value="P-loop containing nucleoside triphosphate hydrolases"/>
    <property type="match status" value="1"/>
</dbReference>
<evidence type="ECO:0000256" key="8">
    <source>
        <dbReference type="ARBA" id="ARBA00048027"/>
    </source>
</evidence>
<dbReference type="PANTHER" id="PTHR11564:SF5">
    <property type="entry name" value="SIGNAL RECOGNITION PARTICLE SUBUNIT SRP54"/>
    <property type="match status" value="1"/>
</dbReference>
<dbReference type="EMBL" id="RHHQ01000004">
    <property type="protein sequence ID" value="RNB91915.1"/>
    <property type="molecule type" value="Genomic_DNA"/>
</dbReference>
<feature type="binding site" evidence="9">
    <location>
        <begin position="248"/>
        <end position="251"/>
    </location>
    <ligand>
        <name>GTP</name>
        <dbReference type="ChEBI" id="CHEBI:37565"/>
    </ligand>
</feature>
<evidence type="ECO:0000256" key="6">
    <source>
        <dbReference type="ARBA" id="ARBA00023135"/>
    </source>
</evidence>
<dbReference type="Gene3D" id="3.40.50.300">
    <property type="entry name" value="P-loop containing nucleotide triphosphate hydrolases"/>
    <property type="match status" value="1"/>
</dbReference>
<sequence>MAFESLASRLQSAFDKLRGRGKIDEASVNEAMREVRLALLEADVNFKVVKDFVARVKERAIGQDVLKSLTPGQMVIKVVNEELTELMGGNVAKIAVAPKAPTVVMMVGLQGAGKTTTTGKLAKYLQKQNRKPLLVACDIYRPAAIKQLQVLGGQVGAPVFALGDKVSPVEIAKQALEHAKANHLDYVLLDTAGRLHIDEALMDELKQVREVAKPDEILLVVDAMTGQDAVNVADSFNQQLELTGVILTKLDGDTRGGAALSVKAVTGKPIKFAGMGEKLDALEPFHPDRMASRILGMGDVLSLIEKAQEAVDEEKAKQMEKQMRQGEFTFDMFLDSMQQMRKLGPLEDLLGMLPGMNKMKDLKVDEKQLGRTEAIVQSMTKAERANPDLLNANRRKRIAAGSGTTVQEVNRFIKQFEEMKKMMKQFSGMSDKMNKKMNKLGKKKGGGLQLPFGNKGGLPMMPDDKKKGGMNFPFNFKPPFK</sequence>
<accession>A0A3M8DWL6</accession>
<dbReference type="InterPro" id="IPR036891">
    <property type="entry name" value="Signal_recog_part_SRP54_M_sf"/>
</dbReference>
<evidence type="ECO:0000256" key="1">
    <source>
        <dbReference type="ARBA" id="ARBA00005450"/>
    </source>
</evidence>
<gene>
    <name evidence="9" type="primary">ffh</name>
    <name evidence="11" type="ORF">EDM56_03960</name>
</gene>
<dbReference type="InterPro" id="IPR000897">
    <property type="entry name" value="SRP54_GTPase_dom"/>
</dbReference>
<evidence type="ECO:0000256" key="9">
    <source>
        <dbReference type="HAMAP-Rule" id="MF_00306"/>
    </source>
</evidence>
<dbReference type="OrthoDB" id="9804720at2"/>
<evidence type="ECO:0000313" key="12">
    <source>
        <dbReference type="Proteomes" id="UP000271031"/>
    </source>
</evidence>
<keyword evidence="9" id="KW-0963">Cytoplasm</keyword>
<keyword evidence="2 9" id="KW-0547">Nucleotide-binding</keyword>
<keyword evidence="6 9" id="KW-0733">Signal recognition particle</keyword>
<dbReference type="InterPro" id="IPR042101">
    <property type="entry name" value="SRP54_N_sf"/>
</dbReference>
<evidence type="ECO:0000313" key="11">
    <source>
        <dbReference type="EMBL" id="RNB91915.1"/>
    </source>
</evidence>
<comment type="subcellular location">
    <subcellularLocation>
        <location evidence="9">Cytoplasm</location>
    </subcellularLocation>
    <text evidence="9">The SRP-RNC complex is targeted to the cytoplasmic membrane.</text>
</comment>
<dbReference type="SMART" id="SM00963">
    <property type="entry name" value="SRP54_N"/>
    <property type="match status" value="1"/>
</dbReference>
<dbReference type="InterPro" id="IPR004780">
    <property type="entry name" value="SRP"/>
</dbReference>
<name>A0A3M8DWL6_9BACL</name>
<dbReference type="PROSITE" id="PS00300">
    <property type="entry name" value="SRP54"/>
    <property type="match status" value="1"/>
</dbReference>
<dbReference type="InterPro" id="IPR022941">
    <property type="entry name" value="SRP54"/>
</dbReference>
<dbReference type="GO" id="GO:0003924">
    <property type="term" value="F:GTPase activity"/>
    <property type="evidence" value="ECO:0007669"/>
    <property type="project" value="UniProtKB-UniRule"/>
</dbReference>
<comment type="subunit">
    <text evidence="9">Part of the signal recognition particle protein translocation system, which is composed of SRP and FtsY.</text>
</comment>
<dbReference type="RefSeq" id="WP_122916577.1">
    <property type="nucleotide sequence ID" value="NZ_RHHQ01000004.1"/>
</dbReference>
<comment type="catalytic activity">
    <reaction evidence="8 9">
        <text>GTP + H2O = GDP + phosphate + H(+)</text>
        <dbReference type="Rhea" id="RHEA:19669"/>
        <dbReference type="ChEBI" id="CHEBI:15377"/>
        <dbReference type="ChEBI" id="CHEBI:15378"/>
        <dbReference type="ChEBI" id="CHEBI:37565"/>
        <dbReference type="ChEBI" id="CHEBI:43474"/>
        <dbReference type="ChEBI" id="CHEBI:58189"/>
        <dbReference type="EC" id="3.6.5.4"/>
    </reaction>
</comment>
<dbReference type="InterPro" id="IPR004125">
    <property type="entry name" value="Signal_recog_particle_SRP54_M"/>
</dbReference>
<evidence type="ECO:0000256" key="5">
    <source>
        <dbReference type="ARBA" id="ARBA00023134"/>
    </source>
</evidence>
<dbReference type="SMART" id="SM00962">
    <property type="entry name" value="SRP54"/>
    <property type="match status" value="1"/>
</dbReference>
<dbReference type="CDD" id="cd18539">
    <property type="entry name" value="SRP_G"/>
    <property type="match status" value="1"/>
</dbReference>
<evidence type="ECO:0000256" key="7">
    <source>
        <dbReference type="ARBA" id="ARBA00023274"/>
    </source>
</evidence>
<dbReference type="Proteomes" id="UP000271031">
    <property type="component" value="Unassembled WGS sequence"/>
</dbReference>
<organism evidence="11 12">
    <name type="scientific">Brevibacillus fluminis</name>
    <dbReference type="NCBI Taxonomy" id="511487"/>
    <lineage>
        <taxon>Bacteria</taxon>
        <taxon>Bacillati</taxon>
        <taxon>Bacillota</taxon>
        <taxon>Bacilli</taxon>
        <taxon>Bacillales</taxon>
        <taxon>Paenibacillaceae</taxon>
        <taxon>Brevibacillus</taxon>
    </lineage>
</organism>
<dbReference type="Pfam" id="PF00448">
    <property type="entry name" value="SRP54"/>
    <property type="match status" value="1"/>
</dbReference>